<dbReference type="GeneID" id="59293674"/>
<keyword evidence="3" id="KW-1185">Reference proteome</keyword>
<dbReference type="Proteomes" id="UP000578531">
    <property type="component" value="Unassembled WGS sequence"/>
</dbReference>
<dbReference type="EMBL" id="JACCJC010000082">
    <property type="protein sequence ID" value="KAF6227707.1"/>
    <property type="molecule type" value="Genomic_DNA"/>
</dbReference>
<keyword evidence="1" id="KW-0732">Signal</keyword>
<feature type="chain" id="PRO_5034172801" evidence="1">
    <location>
        <begin position="21"/>
        <end position="145"/>
    </location>
</feature>
<proteinExistence type="predicted"/>
<gene>
    <name evidence="2" type="ORF">HO173_012037</name>
</gene>
<name>A0A8H6FGI6_9LECA</name>
<dbReference type="OrthoDB" id="4995826at2759"/>
<protein>
    <submittedName>
        <fullName evidence="2">Uncharacterized protein</fullName>
    </submittedName>
</protein>
<evidence type="ECO:0000313" key="2">
    <source>
        <dbReference type="EMBL" id="KAF6227707.1"/>
    </source>
</evidence>
<evidence type="ECO:0000313" key="3">
    <source>
        <dbReference type="Proteomes" id="UP000578531"/>
    </source>
</evidence>
<comment type="caution">
    <text evidence="2">The sequence shown here is derived from an EMBL/GenBank/DDBJ whole genome shotgun (WGS) entry which is preliminary data.</text>
</comment>
<dbReference type="RefSeq" id="XP_037159198.1">
    <property type="nucleotide sequence ID" value="XM_037313910.1"/>
</dbReference>
<sequence length="145" mass="15040">MRFSFFQSSVAISLIPLAAALQTIYFGTVGSSAGPYQCIAFFSHSNPCTDGNATFGDVFCSGNYCKEGPITILGHQGIQFTGCKPNPNQGGPEYVPTGVSDGGAPALKCKPASNPPGTLYGDYATCDPDEGNTNVGFVNVDAYCS</sequence>
<feature type="signal peptide" evidence="1">
    <location>
        <begin position="1"/>
        <end position="20"/>
    </location>
</feature>
<reference evidence="2 3" key="1">
    <citation type="journal article" date="2020" name="Genomics">
        <title>Complete, high-quality genomes from long-read metagenomic sequencing of two wolf lichen thalli reveals enigmatic genome architecture.</title>
        <authorList>
            <person name="McKenzie S.K."/>
            <person name="Walston R.F."/>
            <person name="Allen J.L."/>
        </authorList>
    </citation>
    <scope>NUCLEOTIDE SEQUENCE [LARGE SCALE GENOMIC DNA]</scope>
    <source>
        <strain evidence="2">WasteWater2</strain>
    </source>
</reference>
<organism evidence="2 3">
    <name type="scientific">Letharia columbiana</name>
    <dbReference type="NCBI Taxonomy" id="112416"/>
    <lineage>
        <taxon>Eukaryota</taxon>
        <taxon>Fungi</taxon>
        <taxon>Dikarya</taxon>
        <taxon>Ascomycota</taxon>
        <taxon>Pezizomycotina</taxon>
        <taxon>Lecanoromycetes</taxon>
        <taxon>OSLEUM clade</taxon>
        <taxon>Lecanoromycetidae</taxon>
        <taxon>Lecanorales</taxon>
        <taxon>Lecanorineae</taxon>
        <taxon>Parmeliaceae</taxon>
        <taxon>Letharia</taxon>
    </lineage>
</organism>
<accession>A0A8H6FGI6</accession>
<dbReference type="AlphaFoldDB" id="A0A8H6FGI6"/>
<evidence type="ECO:0000256" key="1">
    <source>
        <dbReference type="SAM" id="SignalP"/>
    </source>
</evidence>